<keyword evidence="1" id="KW-1185">Reference proteome</keyword>
<reference evidence="2" key="1">
    <citation type="submission" date="2017-02" db="UniProtKB">
        <authorList>
            <consortium name="WormBaseParasite"/>
        </authorList>
    </citation>
    <scope>IDENTIFICATION</scope>
</reference>
<organism evidence="1 2">
    <name type="scientific">Ascaris lumbricoides</name>
    <name type="common">Giant roundworm</name>
    <dbReference type="NCBI Taxonomy" id="6252"/>
    <lineage>
        <taxon>Eukaryota</taxon>
        <taxon>Metazoa</taxon>
        <taxon>Ecdysozoa</taxon>
        <taxon>Nematoda</taxon>
        <taxon>Chromadorea</taxon>
        <taxon>Rhabditida</taxon>
        <taxon>Spirurina</taxon>
        <taxon>Ascaridomorpha</taxon>
        <taxon>Ascaridoidea</taxon>
        <taxon>Ascarididae</taxon>
        <taxon>Ascaris</taxon>
    </lineage>
</organism>
<protein>
    <submittedName>
        <fullName evidence="2">Uncharacterized protein</fullName>
    </submittedName>
</protein>
<sequence>MFIVQFILQPQQRLDSPIPDEPLSYSCNAVQSSQNSRPTPEDVERIAQLIRDARPLQQSNNPASNAIGREPLHHSRAIAQPFQRQAQVGYSERNGQIMSVGTQNAVSSYCNGHCFTAMRNASHCQQSEIYTLQPFLNYYPETRYVYQPSIQGVSTLKPTKVLHVHPNGRFSEHYPSIEACRVQQVWIPGTIQPRHGSILYLSF</sequence>
<dbReference type="AlphaFoldDB" id="A0A0M3I078"/>
<evidence type="ECO:0000313" key="1">
    <source>
        <dbReference type="Proteomes" id="UP000036681"/>
    </source>
</evidence>
<name>A0A0M3I078_ASCLU</name>
<dbReference type="WBParaSite" id="ALUE_0000948501-mRNA-1">
    <property type="protein sequence ID" value="ALUE_0000948501-mRNA-1"/>
    <property type="gene ID" value="ALUE_0000948501"/>
</dbReference>
<dbReference type="Proteomes" id="UP000036681">
    <property type="component" value="Unplaced"/>
</dbReference>
<accession>A0A0M3I078</accession>
<evidence type="ECO:0000313" key="2">
    <source>
        <dbReference type="WBParaSite" id="ALUE_0000948501-mRNA-1"/>
    </source>
</evidence>
<proteinExistence type="predicted"/>